<reference evidence="3 4" key="1">
    <citation type="journal article" date="2018" name="Syst. Appl. Microbiol.">
        <title>Abditibacterium utsteinense sp. nov., the first cultivated member of candidate phylum FBP, isolated from ice-free Antarctic soil samples.</title>
        <authorList>
            <person name="Tahon G."/>
            <person name="Tytgat B."/>
            <person name="Lebbe L."/>
            <person name="Carlier A."/>
            <person name="Willems A."/>
        </authorList>
    </citation>
    <scope>NUCLEOTIDE SEQUENCE [LARGE SCALE GENOMIC DNA]</scope>
    <source>
        <strain evidence="3 4">LMG 29911</strain>
    </source>
</reference>
<dbReference type="PANTHER" id="PTHR30093">
    <property type="entry name" value="GENERAL SECRETION PATHWAY PROTEIN G"/>
    <property type="match status" value="1"/>
</dbReference>
<feature type="domain" description="DUF1559" evidence="2">
    <location>
        <begin position="40"/>
        <end position="109"/>
    </location>
</feature>
<dbReference type="NCBIfam" id="TIGR02532">
    <property type="entry name" value="IV_pilin_GFxxxE"/>
    <property type="match status" value="1"/>
</dbReference>
<dbReference type="PANTHER" id="PTHR30093:SF2">
    <property type="entry name" value="TYPE II SECRETION SYSTEM PROTEIN H"/>
    <property type="match status" value="1"/>
</dbReference>
<dbReference type="InParanoid" id="A0A2S8SQ43"/>
<evidence type="ECO:0000259" key="2">
    <source>
        <dbReference type="Pfam" id="PF07596"/>
    </source>
</evidence>
<organism evidence="3 4">
    <name type="scientific">Abditibacterium utsteinense</name>
    <dbReference type="NCBI Taxonomy" id="1960156"/>
    <lineage>
        <taxon>Bacteria</taxon>
        <taxon>Pseudomonadati</taxon>
        <taxon>Abditibacteriota</taxon>
        <taxon>Abditibacteriia</taxon>
        <taxon>Abditibacteriales</taxon>
        <taxon>Abditibacteriaceae</taxon>
        <taxon>Abditibacterium</taxon>
    </lineage>
</organism>
<dbReference type="SUPFAM" id="SSF54523">
    <property type="entry name" value="Pili subunits"/>
    <property type="match status" value="1"/>
</dbReference>
<dbReference type="EMBL" id="NIGF01000018">
    <property type="protein sequence ID" value="PQV62915.1"/>
    <property type="molecule type" value="Genomic_DNA"/>
</dbReference>
<dbReference type="Pfam" id="PF07963">
    <property type="entry name" value="N_methyl"/>
    <property type="match status" value="1"/>
</dbReference>
<evidence type="ECO:0000313" key="4">
    <source>
        <dbReference type="Proteomes" id="UP000237684"/>
    </source>
</evidence>
<keyword evidence="1" id="KW-0472">Membrane</keyword>
<feature type="transmembrane region" description="Helical" evidence="1">
    <location>
        <begin position="20"/>
        <end position="39"/>
    </location>
</feature>
<gene>
    <name evidence="3" type="ORF">B1R32_11812</name>
</gene>
<keyword evidence="1" id="KW-1133">Transmembrane helix</keyword>
<dbReference type="Gene3D" id="3.30.700.10">
    <property type="entry name" value="Glycoprotein, Type 4 Pilin"/>
    <property type="match status" value="1"/>
</dbReference>
<keyword evidence="1" id="KW-0812">Transmembrane</keyword>
<sequence>MKHFKTSNREAAKAFTLIELLVVIAIIAILAAILFPVFGRARENARRSSCMSNLKQIGLGLMQYTQDYDETYPCPGNTTYGGEERNSDGSADKASWRQKLYPYIKSTQVFSCPSNSHNADIADLGAPSTAGSPVPSMPVSYMINGNIYLSQGGYQGMKIAQLQEIATRAIIVDGGGDGWNWTTFSPGWGTNIASRGFAGHLNTFVVTYADGHAKAKRPVATATPVNEWGRGNLNDTDLSCNTFIKADAINCTNPNPTVTALMQALEQKYK</sequence>
<dbReference type="InterPro" id="IPR045584">
    <property type="entry name" value="Pilin-like"/>
</dbReference>
<evidence type="ECO:0000256" key="1">
    <source>
        <dbReference type="SAM" id="Phobius"/>
    </source>
</evidence>
<dbReference type="InterPro" id="IPR011453">
    <property type="entry name" value="DUF1559"/>
</dbReference>
<protein>
    <submittedName>
        <fullName evidence="3">Prepilin-type N-terminal cleavage/methylation domain-containing protein</fullName>
    </submittedName>
</protein>
<accession>A0A2S8SQ43</accession>
<name>A0A2S8SQ43_9BACT</name>
<evidence type="ECO:0000313" key="3">
    <source>
        <dbReference type="EMBL" id="PQV62915.1"/>
    </source>
</evidence>
<dbReference type="AlphaFoldDB" id="A0A2S8SQ43"/>
<dbReference type="Pfam" id="PF07596">
    <property type="entry name" value="SBP_bac_10"/>
    <property type="match status" value="1"/>
</dbReference>
<proteinExistence type="predicted"/>
<dbReference type="RefSeq" id="WP_106380950.1">
    <property type="nucleotide sequence ID" value="NZ_NIGF01000018.1"/>
</dbReference>
<dbReference type="InterPro" id="IPR012902">
    <property type="entry name" value="N_methyl_site"/>
</dbReference>
<dbReference type="Proteomes" id="UP000237684">
    <property type="component" value="Unassembled WGS sequence"/>
</dbReference>
<comment type="caution">
    <text evidence="3">The sequence shown here is derived from an EMBL/GenBank/DDBJ whole genome shotgun (WGS) entry which is preliminary data.</text>
</comment>
<dbReference type="OrthoDB" id="255848at2"/>
<keyword evidence="4" id="KW-1185">Reference proteome</keyword>